<comment type="similarity">
    <text evidence="1">Belongs to the thioredoxin family.</text>
</comment>
<dbReference type="PANTHER" id="PTHR46115">
    <property type="entry name" value="THIOREDOXIN-LIKE PROTEIN 1"/>
    <property type="match status" value="1"/>
</dbReference>
<dbReference type="Pfam" id="PF00085">
    <property type="entry name" value="Thioredoxin"/>
    <property type="match status" value="1"/>
</dbReference>
<keyword evidence="5" id="KW-1185">Reference proteome</keyword>
<evidence type="ECO:0000256" key="1">
    <source>
        <dbReference type="ARBA" id="ARBA00008987"/>
    </source>
</evidence>
<dbReference type="OrthoDB" id="19690at2759"/>
<dbReference type="EMBL" id="JAADJG010000829">
    <property type="protein sequence ID" value="KAF4435922.1"/>
    <property type="molecule type" value="Genomic_DNA"/>
</dbReference>
<dbReference type="Gene3D" id="3.40.30.10">
    <property type="entry name" value="Glutaredoxin"/>
    <property type="match status" value="1"/>
</dbReference>
<sequence>MVHYITSKAEFDKLLASTTYVMVDFYADWCGPCRNIEPFYKDFATKYSVDGILAFAKVNVDHVQEVAQEYKVAAMPTFIFFKNGNRVRVHGDLDIKGADPMRLKNAADKLGGLAQKRVAEAAARASGTSGSLHQGSARGDGIACMA</sequence>
<dbReference type="InterPro" id="IPR017937">
    <property type="entry name" value="Thioredoxin_CS"/>
</dbReference>
<reference evidence="4" key="1">
    <citation type="submission" date="2020-01" db="EMBL/GenBank/DDBJ databases">
        <title>Identification and distribution of gene clusters putatively required for synthesis of sphingolipid metabolism inhibitors in phylogenetically diverse species of the filamentous fungus Fusarium.</title>
        <authorList>
            <person name="Kim H.-S."/>
            <person name="Busman M."/>
            <person name="Brown D.W."/>
            <person name="Divon H."/>
            <person name="Uhlig S."/>
            <person name="Proctor R.H."/>
        </authorList>
    </citation>
    <scope>NUCLEOTIDE SEQUENCE</scope>
    <source>
        <strain evidence="4">NRRL 53441</strain>
    </source>
</reference>
<evidence type="ECO:0000256" key="2">
    <source>
        <dbReference type="ARBA" id="ARBA00023157"/>
    </source>
</evidence>
<feature type="domain" description="Thioredoxin" evidence="3">
    <location>
        <begin position="1"/>
        <end position="112"/>
    </location>
</feature>
<evidence type="ECO:0000259" key="3">
    <source>
        <dbReference type="PROSITE" id="PS51352"/>
    </source>
</evidence>
<organism evidence="4 5">
    <name type="scientific">Fusarium austroafricanum</name>
    <dbReference type="NCBI Taxonomy" id="2364996"/>
    <lineage>
        <taxon>Eukaryota</taxon>
        <taxon>Fungi</taxon>
        <taxon>Dikarya</taxon>
        <taxon>Ascomycota</taxon>
        <taxon>Pezizomycotina</taxon>
        <taxon>Sordariomycetes</taxon>
        <taxon>Hypocreomycetidae</taxon>
        <taxon>Hypocreales</taxon>
        <taxon>Nectriaceae</taxon>
        <taxon>Fusarium</taxon>
        <taxon>Fusarium concolor species complex</taxon>
    </lineage>
</organism>
<keyword evidence="2" id="KW-1015">Disulfide bond</keyword>
<dbReference type="CDD" id="cd02947">
    <property type="entry name" value="TRX_family"/>
    <property type="match status" value="1"/>
</dbReference>
<name>A0A8H4JNE9_9HYPO</name>
<protein>
    <submittedName>
        <fullName evidence="4">Thioredoxin 1</fullName>
    </submittedName>
</protein>
<comment type="caution">
    <text evidence="4">The sequence shown here is derived from an EMBL/GenBank/DDBJ whole genome shotgun (WGS) entry which is preliminary data.</text>
</comment>
<dbReference type="PRINTS" id="PR00421">
    <property type="entry name" value="THIOREDOXIN"/>
</dbReference>
<dbReference type="AlphaFoldDB" id="A0A8H4JNE9"/>
<accession>A0A8H4JNE9</accession>
<evidence type="ECO:0000313" key="4">
    <source>
        <dbReference type="EMBL" id="KAF4435922.1"/>
    </source>
</evidence>
<dbReference type="PROSITE" id="PS51352">
    <property type="entry name" value="THIOREDOXIN_2"/>
    <property type="match status" value="1"/>
</dbReference>
<evidence type="ECO:0000313" key="5">
    <source>
        <dbReference type="Proteomes" id="UP000605986"/>
    </source>
</evidence>
<gene>
    <name evidence="4" type="ORF">F53441_13378</name>
</gene>
<dbReference type="PROSITE" id="PS00194">
    <property type="entry name" value="THIOREDOXIN_1"/>
    <property type="match status" value="1"/>
</dbReference>
<dbReference type="SUPFAM" id="SSF52833">
    <property type="entry name" value="Thioredoxin-like"/>
    <property type="match status" value="1"/>
</dbReference>
<dbReference type="Proteomes" id="UP000605986">
    <property type="component" value="Unassembled WGS sequence"/>
</dbReference>
<proteinExistence type="inferred from homology"/>
<dbReference type="InterPro" id="IPR013766">
    <property type="entry name" value="Thioredoxin_domain"/>
</dbReference>
<dbReference type="InterPro" id="IPR036249">
    <property type="entry name" value="Thioredoxin-like_sf"/>
</dbReference>